<dbReference type="GO" id="GO:0005634">
    <property type="term" value="C:nucleus"/>
    <property type="evidence" value="ECO:0007669"/>
    <property type="project" value="TreeGrafter"/>
</dbReference>
<dbReference type="PANTHER" id="PTHR32226:SF2">
    <property type="entry name" value="TELO2-INTERACTING PROTEIN 2"/>
    <property type="match status" value="1"/>
</dbReference>
<organism evidence="2 3">
    <name type="scientific">Jimgerdemannia flammicorona</name>
    <dbReference type="NCBI Taxonomy" id="994334"/>
    <lineage>
        <taxon>Eukaryota</taxon>
        <taxon>Fungi</taxon>
        <taxon>Fungi incertae sedis</taxon>
        <taxon>Mucoromycota</taxon>
        <taxon>Mucoromycotina</taxon>
        <taxon>Endogonomycetes</taxon>
        <taxon>Endogonales</taxon>
        <taxon>Endogonaceae</taxon>
        <taxon>Jimgerdemannia</taxon>
    </lineage>
</organism>
<dbReference type="GO" id="GO:0005829">
    <property type="term" value="C:cytosol"/>
    <property type="evidence" value="ECO:0007669"/>
    <property type="project" value="TreeGrafter"/>
</dbReference>
<sequence>MSPSPTQFITLFYETCCPHDDCPPEPNLPIKATHLIRRHASIVLESHVRPAFAAQGTHPALDKRRRRKGDVEPFYETQPWKERRQGDEWDAVEVLNWCVLDTRSQSHHITSHFKKPDLEPLLPLLVPPILTLIDDWEVKYKTTGVVLLRHTLRNINPTHLSKMGLGDVFFDAVTTCLTYVNDPDSHIPLLCEGFPCALELARALHPRGSEKYIVAHERVLVNGVLSGLTYAGESLAVRHVLLEQVEEIYEGLGAVGVRYLKVGTDPVTRSCILMRPIPSQKYIVPALCETLETPFPVNPTTTRPGSLSLQTVAAQVLARVITECWPRWATELDFPPIPMYRGAILCALAVAWRRLVGWTRARVKEGEVLDTEIEALRGLLKKDCGLLREACGDVTEVGGEEYISLLSFQSRALVFFQLVLFHREYPFSYSTSHIPTTSSFSEARLRRSKNPRPRGF</sequence>
<dbReference type="Pfam" id="PF10521">
    <property type="entry name" value="Tti2"/>
    <property type="match status" value="1"/>
</dbReference>
<protein>
    <submittedName>
        <fullName evidence="2">Uncharacterized protein</fullName>
    </submittedName>
</protein>
<dbReference type="OrthoDB" id="6417021at2759"/>
<comment type="similarity">
    <text evidence="1">Belongs to the TTI2 family.</text>
</comment>
<dbReference type="InterPro" id="IPR018870">
    <property type="entry name" value="Tti2"/>
</dbReference>
<dbReference type="GO" id="GO:0110078">
    <property type="term" value="C:TTT Hsp90 cochaperone complex"/>
    <property type="evidence" value="ECO:0007669"/>
    <property type="project" value="InterPro"/>
</dbReference>
<evidence type="ECO:0000256" key="1">
    <source>
        <dbReference type="ARBA" id="ARBA00034736"/>
    </source>
</evidence>
<reference evidence="2 3" key="1">
    <citation type="journal article" date="2018" name="New Phytol.">
        <title>Phylogenomics of Endogonaceae and evolution of mycorrhizas within Mucoromycota.</title>
        <authorList>
            <person name="Chang Y."/>
            <person name="Desiro A."/>
            <person name="Na H."/>
            <person name="Sandor L."/>
            <person name="Lipzen A."/>
            <person name="Clum A."/>
            <person name="Barry K."/>
            <person name="Grigoriev I.V."/>
            <person name="Martin F.M."/>
            <person name="Stajich J.E."/>
            <person name="Smith M.E."/>
            <person name="Bonito G."/>
            <person name="Spatafora J.W."/>
        </authorList>
    </citation>
    <scope>NUCLEOTIDE SEQUENCE [LARGE SCALE GENOMIC DNA]</scope>
    <source>
        <strain evidence="2 3">GMNB39</strain>
    </source>
</reference>
<dbReference type="PANTHER" id="PTHR32226">
    <property type="entry name" value="TELO2-INTERACTING PROTEIN 2"/>
    <property type="match status" value="1"/>
</dbReference>
<dbReference type="EMBL" id="RBNI01001740">
    <property type="protein sequence ID" value="RUP50040.1"/>
    <property type="molecule type" value="Genomic_DNA"/>
</dbReference>
<evidence type="ECO:0000313" key="3">
    <source>
        <dbReference type="Proteomes" id="UP000268093"/>
    </source>
</evidence>
<accession>A0A433DGR9</accession>
<dbReference type="AlphaFoldDB" id="A0A433DGR9"/>
<evidence type="ECO:0000313" key="2">
    <source>
        <dbReference type="EMBL" id="RUP50040.1"/>
    </source>
</evidence>
<proteinExistence type="inferred from homology"/>
<dbReference type="Proteomes" id="UP000268093">
    <property type="component" value="Unassembled WGS sequence"/>
</dbReference>
<comment type="caution">
    <text evidence="2">The sequence shown here is derived from an EMBL/GenBank/DDBJ whole genome shotgun (WGS) entry which is preliminary data.</text>
</comment>
<gene>
    <name evidence="2" type="ORF">BC936DRAFT_140595</name>
</gene>
<keyword evidence="3" id="KW-1185">Reference proteome</keyword>
<name>A0A433DGR9_9FUNG</name>